<keyword evidence="2" id="KW-0812">Transmembrane</keyword>
<keyword evidence="4" id="KW-1185">Reference proteome</keyword>
<accession>A0A0T6B232</accession>
<name>A0A0T6B232_9SCAR</name>
<dbReference type="OrthoDB" id="278430at2759"/>
<protein>
    <submittedName>
        <fullName evidence="3">Uncharacterized protein</fullName>
    </submittedName>
</protein>
<evidence type="ECO:0000313" key="4">
    <source>
        <dbReference type="Proteomes" id="UP000051574"/>
    </source>
</evidence>
<sequence>MSYKPAGFKAPHVVYPNLIFISRYFFYAIINCFIFANKALVIQVHSEETHDERLRPCVAKSNSFGGYCGTHGRDNGSMGGAPRLLTKQDCTEFPNESVLSLSDSAASSVSWRLSPSSSGYKTQSQRSESVTPSPTSTPYMSGDSIRQDSTTSVATNTSEQPSPSDEHACEQTVWVLTDLQNTPKGSVIINPQTGQPLKNQDGSTYHYDPLNPPPNLVLNNPPMTKPPPSPQKQHQSPHKVVKERPPSPKKRNKSSPVKKCSLTNSSTSPSLPFTPPPSQNRNYQYLASVDNTSNLPVQPQQLSVYGQNYTGSVPDNTVSIYPQSYLLYSPFNVPVQYDSRIQDTQIPDITTYYIPENGPHTTAVYQPQPPPSWNQSQVPLYQNTTPIQQRYNVPVHGQSASFVSTYPTNYVPHAQNPQNPDVSQMYQQPVQVIYASQPPQPTNSMIYPHNQSVVYAQNPVYSNPPMYSNQSNHISYPQCSSTPGACPPPPATVFCSQVFDQTMPQSGVSHLAHSMSQLNLNSGNFLPTVQKSVIPNATMDIRGKTSTPKGNKFSNPKNFGLGSSHSSTEASSPAMTVIAGYCQNQSSAMYRPPSETPPTHGTYPGNFISTPPIMLRQMNNIHASPPVTNRSSRSPTPASDITDRQRMMFPPVYQGIPYVLQR</sequence>
<feature type="compositionally biased region" description="Polar residues" evidence="1">
    <location>
        <begin position="185"/>
        <end position="203"/>
    </location>
</feature>
<feature type="compositionally biased region" description="Low complexity" evidence="1">
    <location>
        <begin position="254"/>
        <end position="271"/>
    </location>
</feature>
<feature type="compositionally biased region" description="Low complexity" evidence="1">
    <location>
        <begin position="129"/>
        <end position="138"/>
    </location>
</feature>
<feature type="compositionally biased region" description="Polar residues" evidence="1">
    <location>
        <begin position="147"/>
        <end position="163"/>
    </location>
</feature>
<keyword evidence="2" id="KW-0472">Membrane</keyword>
<evidence type="ECO:0000313" key="3">
    <source>
        <dbReference type="EMBL" id="KRT80887.1"/>
    </source>
</evidence>
<proteinExistence type="predicted"/>
<evidence type="ECO:0000256" key="1">
    <source>
        <dbReference type="SAM" id="MobiDB-lite"/>
    </source>
</evidence>
<dbReference type="EMBL" id="LJIG01016343">
    <property type="protein sequence ID" value="KRT80887.1"/>
    <property type="molecule type" value="Genomic_DNA"/>
</dbReference>
<feature type="compositionally biased region" description="Polar residues" evidence="1">
    <location>
        <begin position="544"/>
        <end position="557"/>
    </location>
</feature>
<gene>
    <name evidence="3" type="ORF">AMK59_5476</name>
</gene>
<feature type="compositionally biased region" description="Polar residues" evidence="1">
    <location>
        <begin position="119"/>
        <end position="128"/>
    </location>
</feature>
<dbReference type="AlphaFoldDB" id="A0A0T6B232"/>
<feature type="non-terminal residue" evidence="3">
    <location>
        <position position="662"/>
    </location>
</feature>
<evidence type="ECO:0000256" key="2">
    <source>
        <dbReference type="SAM" id="Phobius"/>
    </source>
</evidence>
<dbReference type="Proteomes" id="UP000051574">
    <property type="component" value="Unassembled WGS sequence"/>
</dbReference>
<comment type="caution">
    <text evidence="3">The sequence shown here is derived from an EMBL/GenBank/DDBJ whole genome shotgun (WGS) entry which is preliminary data.</text>
</comment>
<feature type="compositionally biased region" description="Polar residues" evidence="1">
    <location>
        <begin position="623"/>
        <end position="639"/>
    </location>
</feature>
<reference evidence="3 4" key="1">
    <citation type="submission" date="2015-09" db="EMBL/GenBank/DDBJ databases">
        <title>Draft genome of the scarab beetle Oryctes borbonicus.</title>
        <authorList>
            <person name="Meyer J.M."/>
            <person name="Markov G.V."/>
            <person name="Baskaran P."/>
            <person name="Herrmann M."/>
            <person name="Sommer R.J."/>
            <person name="Roedelsperger C."/>
        </authorList>
    </citation>
    <scope>NUCLEOTIDE SEQUENCE [LARGE SCALE GENOMIC DNA]</scope>
    <source>
        <strain evidence="3">OB123</strain>
        <tissue evidence="3">Whole animal</tissue>
    </source>
</reference>
<feature type="region of interest" description="Disordered" evidence="1">
    <location>
        <begin position="540"/>
        <end position="570"/>
    </location>
</feature>
<keyword evidence="2" id="KW-1133">Transmembrane helix</keyword>
<feature type="region of interest" description="Disordered" evidence="1">
    <location>
        <begin position="623"/>
        <end position="642"/>
    </location>
</feature>
<feature type="region of interest" description="Disordered" evidence="1">
    <location>
        <begin position="185"/>
        <end position="282"/>
    </location>
</feature>
<organism evidence="3 4">
    <name type="scientific">Oryctes borbonicus</name>
    <dbReference type="NCBI Taxonomy" id="1629725"/>
    <lineage>
        <taxon>Eukaryota</taxon>
        <taxon>Metazoa</taxon>
        <taxon>Ecdysozoa</taxon>
        <taxon>Arthropoda</taxon>
        <taxon>Hexapoda</taxon>
        <taxon>Insecta</taxon>
        <taxon>Pterygota</taxon>
        <taxon>Neoptera</taxon>
        <taxon>Endopterygota</taxon>
        <taxon>Coleoptera</taxon>
        <taxon>Polyphaga</taxon>
        <taxon>Scarabaeiformia</taxon>
        <taxon>Scarabaeidae</taxon>
        <taxon>Dynastinae</taxon>
        <taxon>Oryctes</taxon>
    </lineage>
</organism>
<feature type="region of interest" description="Disordered" evidence="1">
    <location>
        <begin position="112"/>
        <end position="167"/>
    </location>
</feature>
<feature type="transmembrane region" description="Helical" evidence="2">
    <location>
        <begin position="12"/>
        <end position="36"/>
    </location>
</feature>